<keyword evidence="8" id="KW-1185">Reference proteome</keyword>
<dbReference type="Pfam" id="PF00067">
    <property type="entry name" value="p450"/>
    <property type="match status" value="1"/>
</dbReference>
<dbReference type="CDD" id="cd11033">
    <property type="entry name" value="CYP142-like"/>
    <property type="match status" value="1"/>
</dbReference>
<dbReference type="SUPFAM" id="SSF48264">
    <property type="entry name" value="Cytochrome P450"/>
    <property type="match status" value="1"/>
</dbReference>
<keyword evidence="5" id="KW-0408">Iron</keyword>
<dbReference type="GO" id="GO:0020037">
    <property type="term" value="F:heme binding"/>
    <property type="evidence" value="ECO:0007669"/>
    <property type="project" value="InterPro"/>
</dbReference>
<dbReference type="GO" id="GO:0005506">
    <property type="term" value="F:iron ion binding"/>
    <property type="evidence" value="ECO:0007669"/>
    <property type="project" value="InterPro"/>
</dbReference>
<comment type="caution">
    <text evidence="7">The sequence shown here is derived from an EMBL/GenBank/DDBJ whole genome shotgun (WGS) entry which is preliminary data.</text>
</comment>
<dbReference type="InterPro" id="IPR002397">
    <property type="entry name" value="Cyt_P450_B"/>
</dbReference>
<dbReference type="GO" id="GO:0008395">
    <property type="term" value="F:steroid hydroxylase activity"/>
    <property type="evidence" value="ECO:0007669"/>
    <property type="project" value="TreeGrafter"/>
</dbReference>
<dbReference type="AlphaFoldDB" id="A0A9W6CYD4"/>
<dbReference type="EMBL" id="BSDP01000001">
    <property type="protein sequence ID" value="GLI28585.1"/>
    <property type="molecule type" value="Genomic_DNA"/>
</dbReference>
<dbReference type="PANTHER" id="PTHR46696">
    <property type="entry name" value="P450, PUTATIVE (EUROFUNG)-RELATED"/>
    <property type="match status" value="1"/>
</dbReference>
<evidence type="ECO:0000313" key="7">
    <source>
        <dbReference type="EMBL" id="GLI28585.1"/>
    </source>
</evidence>
<dbReference type="InterPro" id="IPR001128">
    <property type="entry name" value="Cyt_P450"/>
</dbReference>
<evidence type="ECO:0000256" key="5">
    <source>
        <dbReference type="ARBA" id="ARBA00023004"/>
    </source>
</evidence>
<organism evidence="7 8">
    <name type="scientific">Agromyces rhizosphaerae</name>
    <dbReference type="NCBI Taxonomy" id="88374"/>
    <lineage>
        <taxon>Bacteria</taxon>
        <taxon>Bacillati</taxon>
        <taxon>Actinomycetota</taxon>
        <taxon>Actinomycetes</taxon>
        <taxon>Micrococcales</taxon>
        <taxon>Microbacteriaceae</taxon>
        <taxon>Agromyces</taxon>
    </lineage>
</organism>
<comment type="similarity">
    <text evidence="1">Belongs to the cytochrome P450 family.</text>
</comment>
<keyword evidence="6" id="KW-0503">Monooxygenase</keyword>
<protein>
    <submittedName>
        <fullName evidence="7">Cytochrome P450</fullName>
    </submittedName>
</protein>
<evidence type="ECO:0000256" key="4">
    <source>
        <dbReference type="ARBA" id="ARBA00023002"/>
    </source>
</evidence>
<evidence type="ECO:0000256" key="1">
    <source>
        <dbReference type="ARBA" id="ARBA00010617"/>
    </source>
</evidence>
<dbReference type="Proteomes" id="UP001144396">
    <property type="component" value="Unassembled WGS sequence"/>
</dbReference>
<keyword evidence="4" id="KW-0560">Oxidoreductase</keyword>
<dbReference type="Gene3D" id="1.10.630.10">
    <property type="entry name" value="Cytochrome P450"/>
    <property type="match status" value="1"/>
</dbReference>
<sequence length="424" mass="47743">MPVGLFQHHHPTTTDVDISSLSFWSKTFQERDESFRRLRTEAPVSWHRPMEDLDLTPEDHEQAGFWAVVRAEDITYVSQHHELFSSAKGHTMLHPSRPEMSVAAAFLDQDPPEHTAYRKVMSSYFTPKAIARLSEKIEARAAQIVDRVVGAGDIEFVEEVSSRLPMLTVADLLGVPEEYMEAFRQNGDKLLALQDPDAGETEEERMAVVGEAFGFYAMLGTEMAQEREKRPTDDIMTALVQAEVNGRRLDISDITMVMLLLSTAGNDTTKQTTTWSVMQLAQHPEQRAWLLEDYDARISGAVEEMVRWASPVIQFARTATQDIEFGGQQILEGDKVGIFYCSGNRDDRLFDDPWKFDLSRPRNPHLGFGGGGVHYCLGNGVAKAQLRALMRNILTKLPDIELGEPTYLVNDFINGVKTLPVTIR</sequence>
<dbReference type="GO" id="GO:0036199">
    <property type="term" value="F:cholest-4-en-3-one 26-monooxygenase activity"/>
    <property type="evidence" value="ECO:0007669"/>
    <property type="project" value="TreeGrafter"/>
</dbReference>
<evidence type="ECO:0000313" key="8">
    <source>
        <dbReference type="Proteomes" id="UP001144396"/>
    </source>
</evidence>
<accession>A0A9W6CYD4</accession>
<name>A0A9W6CYD4_9MICO</name>
<dbReference type="InterPro" id="IPR036396">
    <property type="entry name" value="Cyt_P450_sf"/>
</dbReference>
<dbReference type="FunFam" id="1.10.630.10:FF:000018">
    <property type="entry name" value="Cytochrome P450 monooxygenase"/>
    <property type="match status" value="1"/>
</dbReference>
<evidence type="ECO:0000256" key="2">
    <source>
        <dbReference type="ARBA" id="ARBA00022617"/>
    </source>
</evidence>
<evidence type="ECO:0000256" key="6">
    <source>
        <dbReference type="ARBA" id="ARBA00023033"/>
    </source>
</evidence>
<reference evidence="7" key="1">
    <citation type="submission" date="2022-12" db="EMBL/GenBank/DDBJ databases">
        <title>Reference genome sequencing for broad-spectrum identification of bacterial and archaeal isolates by mass spectrometry.</title>
        <authorList>
            <person name="Sekiguchi Y."/>
            <person name="Tourlousse D.M."/>
        </authorList>
    </citation>
    <scope>NUCLEOTIDE SEQUENCE</scope>
    <source>
        <strain evidence="7">14</strain>
    </source>
</reference>
<dbReference type="PANTHER" id="PTHR46696:SF4">
    <property type="entry name" value="BIOTIN BIOSYNTHESIS CYTOCHROME P450"/>
    <property type="match status" value="1"/>
</dbReference>
<keyword evidence="3" id="KW-0479">Metal-binding</keyword>
<dbReference type="RefSeq" id="WP_281886092.1">
    <property type="nucleotide sequence ID" value="NZ_BSDP01000001.1"/>
</dbReference>
<proteinExistence type="inferred from homology"/>
<gene>
    <name evidence="7" type="ORF">ARHIZOSPH14_28270</name>
</gene>
<dbReference type="PRINTS" id="PR00359">
    <property type="entry name" value="BP450"/>
</dbReference>
<keyword evidence="2" id="KW-0349">Heme</keyword>
<evidence type="ECO:0000256" key="3">
    <source>
        <dbReference type="ARBA" id="ARBA00022723"/>
    </source>
</evidence>
<dbReference type="GO" id="GO:0006707">
    <property type="term" value="P:cholesterol catabolic process"/>
    <property type="evidence" value="ECO:0007669"/>
    <property type="project" value="TreeGrafter"/>
</dbReference>